<reference evidence="2" key="1">
    <citation type="journal article" date="2019" name="Int. J. Syst. Evol. Microbiol.">
        <title>The Global Catalogue of Microorganisms (GCM) 10K type strain sequencing project: providing services to taxonomists for standard genome sequencing and annotation.</title>
        <authorList>
            <consortium name="The Broad Institute Genomics Platform"/>
            <consortium name="The Broad Institute Genome Sequencing Center for Infectious Disease"/>
            <person name="Wu L."/>
            <person name="Ma J."/>
        </authorList>
    </citation>
    <scope>NUCLEOTIDE SEQUENCE [LARGE SCALE GENOMIC DNA]</scope>
    <source>
        <strain evidence="2">CGMCC 1.8957</strain>
    </source>
</reference>
<evidence type="ECO:0008006" key="3">
    <source>
        <dbReference type="Google" id="ProtNLM"/>
    </source>
</evidence>
<evidence type="ECO:0000313" key="2">
    <source>
        <dbReference type="Proteomes" id="UP000652430"/>
    </source>
</evidence>
<comment type="caution">
    <text evidence="1">The sequence shown here is derived from an EMBL/GenBank/DDBJ whole genome shotgun (WGS) entry which is preliminary data.</text>
</comment>
<sequence>MAKLTVSGREYDIAPFKLGAMKAAAPIIERINATIAAKGDGGGTTLVDLTEMLGDFCAVLSIGLMKIDATLTPDHLEDELGFGDMPAIQAAFTAIMRESGLKSAGEVPAPAAGEAAGA</sequence>
<name>A0ABQ3LAF7_9SPHN</name>
<gene>
    <name evidence="1" type="ORF">GCM10008023_05970</name>
</gene>
<dbReference type="Proteomes" id="UP000652430">
    <property type="component" value="Unassembled WGS sequence"/>
</dbReference>
<dbReference type="RefSeq" id="WP_189675032.1">
    <property type="nucleotide sequence ID" value="NZ_BNAQ01000001.1"/>
</dbReference>
<protein>
    <recommendedName>
        <fullName evidence="3">Phage tail assembly protein</fullName>
    </recommendedName>
</protein>
<dbReference type="EMBL" id="BNAQ01000001">
    <property type="protein sequence ID" value="GHH09370.1"/>
    <property type="molecule type" value="Genomic_DNA"/>
</dbReference>
<keyword evidence="2" id="KW-1185">Reference proteome</keyword>
<evidence type="ECO:0000313" key="1">
    <source>
        <dbReference type="EMBL" id="GHH09370.1"/>
    </source>
</evidence>
<proteinExistence type="predicted"/>
<organism evidence="1 2">
    <name type="scientific">Sphingomonas glacialis</name>
    <dbReference type="NCBI Taxonomy" id="658225"/>
    <lineage>
        <taxon>Bacteria</taxon>
        <taxon>Pseudomonadati</taxon>
        <taxon>Pseudomonadota</taxon>
        <taxon>Alphaproteobacteria</taxon>
        <taxon>Sphingomonadales</taxon>
        <taxon>Sphingomonadaceae</taxon>
        <taxon>Sphingomonas</taxon>
    </lineage>
</organism>
<accession>A0ABQ3LAF7</accession>